<evidence type="ECO:0000313" key="1">
    <source>
        <dbReference type="EMBL" id="MBD2317300.1"/>
    </source>
</evidence>
<evidence type="ECO:0008006" key="3">
    <source>
        <dbReference type="Google" id="ProtNLM"/>
    </source>
</evidence>
<dbReference type="EMBL" id="JACJQY010000014">
    <property type="protein sequence ID" value="MBD2317300.1"/>
    <property type="molecule type" value="Genomic_DNA"/>
</dbReference>
<gene>
    <name evidence="1" type="ORF">H6G05_10645</name>
</gene>
<accession>A0ABR8CAU7</accession>
<proteinExistence type="predicted"/>
<sequence>MIILSLSEIQLTNFSTPWGNEKGINYLGKTFLPINVHVNQQEAIAACRRDLDLGMLSIIVDEGDRVSLWWYFSESIHAESVDFEDCLSKASFI</sequence>
<comment type="caution">
    <text evidence="1">The sequence shown here is derived from an EMBL/GenBank/DDBJ whole genome shotgun (WGS) entry which is preliminary data.</text>
</comment>
<dbReference type="RefSeq" id="WP_190578151.1">
    <property type="nucleotide sequence ID" value="NZ_CAWPQU010000006.1"/>
</dbReference>
<keyword evidence="2" id="KW-1185">Reference proteome</keyword>
<dbReference type="Proteomes" id="UP000618445">
    <property type="component" value="Unassembled WGS sequence"/>
</dbReference>
<name>A0ABR8CAU7_9CYAN</name>
<organism evidence="1 2">
    <name type="scientific">Phormidium tenue FACHB-1050</name>
    <dbReference type="NCBI Taxonomy" id="2692857"/>
    <lineage>
        <taxon>Bacteria</taxon>
        <taxon>Bacillati</taxon>
        <taxon>Cyanobacteriota</taxon>
        <taxon>Cyanophyceae</taxon>
        <taxon>Oscillatoriophycideae</taxon>
        <taxon>Oscillatoriales</taxon>
        <taxon>Oscillatoriaceae</taxon>
        <taxon>Phormidium</taxon>
    </lineage>
</organism>
<evidence type="ECO:0000313" key="2">
    <source>
        <dbReference type="Proteomes" id="UP000618445"/>
    </source>
</evidence>
<protein>
    <recommendedName>
        <fullName evidence="3">C-type lectin domain-containing protein</fullName>
    </recommendedName>
</protein>
<reference evidence="1 2" key="1">
    <citation type="journal article" date="2020" name="ISME J.">
        <title>Comparative genomics reveals insights into cyanobacterial evolution and habitat adaptation.</title>
        <authorList>
            <person name="Chen M.Y."/>
            <person name="Teng W.K."/>
            <person name="Zhao L."/>
            <person name="Hu C.X."/>
            <person name="Zhou Y.K."/>
            <person name="Han B.P."/>
            <person name="Song L.R."/>
            <person name="Shu W.S."/>
        </authorList>
    </citation>
    <scope>NUCLEOTIDE SEQUENCE [LARGE SCALE GENOMIC DNA]</scope>
    <source>
        <strain evidence="1 2">FACHB-1050</strain>
    </source>
</reference>